<comment type="caution">
    <text evidence="2">The sequence shown here is derived from an EMBL/GenBank/DDBJ whole genome shotgun (WGS) entry which is preliminary data.</text>
</comment>
<name>A0A090RQJ8_9VIBR</name>
<keyword evidence="3" id="KW-1185">Reference proteome</keyword>
<gene>
    <name evidence="2" type="ORF">JCM19235_6060</name>
</gene>
<evidence type="ECO:0000256" key="1">
    <source>
        <dbReference type="SAM" id="SignalP"/>
    </source>
</evidence>
<feature type="signal peptide" evidence="1">
    <location>
        <begin position="1"/>
        <end position="18"/>
    </location>
</feature>
<feature type="chain" id="PRO_5001862642" description="Outer membrane protein" evidence="1">
    <location>
        <begin position="19"/>
        <end position="258"/>
    </location>
</feature>
<dbReference type="EMBL" id="BBMR01000001">
    <property type="protein sequence ID" value="GAL17511.1"/>
    <property type="molecule type" value="Genomic_DNA"/>
</dbReference>
<dbReference type="Proteomes" id="UP000029228">
    <property type="component" value="Unassembled WGS sequence"/>
</dbReference>
<evidence type="ECO:0008006" key="4">
    <source>
        <dbReference type="Google" id="ProtNLM"/>
    </source>
</evidence>
<dbReference type="SUPFAM" id="SSF103515">
    <property type="entry name" value="Autotransporter"/>
    <property type="match status" value="1"/>
</dbReference>
<reference evidence="2 3" key="2">
    <citation type="submission" date="2014-09" db="EMBL/GenBank/DDBJ databases">
        <authorList>
            <consortium name="NBRP consortium"/>
            <person name="Sawabe T."/>
            <person name="Meirelles P."/>
            <person name="Nakanishi M."/>
            <person name="Sayaka M."/>
            <person name="Hattori M."/>
            <person name="Ohkuma M."/>
        </authorList>
    </citation>
    <scope>NUCLEOTIDE SEQUENCE [LARGE SCALE GENOMIC DNA]</scope>
    <source>
        <strain evidence="3">JCM19235</strain>
    </source>
</reference>
<proteinExistence type="predicted"/>
<dbReference type="AlphaFoldDB" id="A0A090RQJ8"/>
<dbReference type="OrthoDB" id="6382158at2"/>
<reference evidence="2 3" key="1">
    <citation type="submission" date="2014-09" db="EMBL/GenBank/DDBJ databases">
        <title>Vibrio maritimus JCM 19235. (C45) whole genome shotgun sequence.</title>
        <authorList>
            <person name="Sawabe T."/>
            <person name="Meirelles P."/>
            <person name="Nakanishi M."/>
            <person name="Sayaka M."/>
            <person name="Hattori M."/>
            <person name="Ohkuma M."/>
        </authorList>
    </citation>
    <scope>NUCLEOTIDE SEQUENCE [LARGE SCALE GENOMIC DNA]</scope>
    <source>
        <strain evidence="3">JCM19235</strain>
    </source>
</reference>
<organism evidence="2 3">
    <name type="scientific">Vibrio maritimus</name>
    <dbReference type="NCBI Taxonomy" id="990268"/>
    <lineage>
        <taxon>Bacteria</taxon>
        <taxon>Pseudomonadati</taxon>
        <taxon>Pseudomonadota</taxon>
        <taxon>Gammaproteobacteria</taxon>
        <taxon>Vibrionales</taxon>
        <taxon>Vibrionaceae</taxon>
        <taxon>Vibrio</taxon>
    </lineage>
</organism>
<dbReference type="InterPro" id="IPR036709">
    <property type="entry name" value="Autotransporte_beta_dom_sf"/>
</dbReference>
<evidence type="ECO:0000313" key="2">
    <source>
        <dbReference type="EMBL" id="GAL17511.1"/>
    </source>
</evidence>
<evidence type="ECO:0000313" key="3">
    <source>
        <dbReference type="Proteomes" id="UP000029228"/>
    </source>
</evidence>
<sequence length="258" mass="29194">MKKLLSAIGLLIAFGAHAGDDVAIENKQEPTDKKEEINYGDPTAIFKSFGVLHNLDGGVQANIIYGHGKNYFQVDLTSQYKDQKGKEGTKGFNYRARYFYVDEGLGFSGDIIGTHNQNTNSTMALGGIIYKINVTENFMVFPMLAAGYSHAKSKHSNEESSTPVVQPGLYAMYAFDGGHWLYANPKMTHEFRDPRNADYQKYDKNQWEVEFGGGYMLNDWSSLEVKVEHKWANKTRRPNASRLNKDDTVGWVKYAVFW</sequence>
<accession>A0A090RQJ8</accession>
<keyword evidence="1" id="KW-0732">Signal</keyword>
<protein>
    <recommendedName>
        <fullName evidence="4">Outer membrane protein</fullName>
    </recommendedName>
</protein>